<evidence type="ECO:0000313" key="4">
    <source>
        <dbReference type="Proteomes" id="UP000258476"/>
    </source>
</evidence>
<keyword evidence="1" id="KW-0812">Transmembrane</keyword>
<name>A0A3B0QGX4_9CHLA</name>
<dbReference type="KEGG" id="chla:C834K_0644"/>
<proteinExistence type="predicted"/>
<feature type="domain" description="Mce/MlaD" evidence="2">
    <location>
        <begin position="37"/>
        <end position="123"/>
    </location>
</feature>
<accession>A0A3B0QGX4</accession>
<dbReference type="InterPro" id="IPR003399">
    <property type="entry name" value="Mce/MlaD"/>
</dbReference>
<dbReference type="Pfam" id="PF02470">
    <property type="entry name" value="MlaD"/>
    <property type="match status" value="1"/>
</dbReference>
<protein>
    <submittedName>
        <fullName evidence="3">Virulence factor Mce family protein,mce related protein</fullName>
    </submittedName>
</protein>
<evidence type="ECO:0000259" key="2">
    <source>
        <dbReference type="Pfam" id="PF02470"/>
    </source>
</evidence>
<dbReference type="OrthoDB" id="17606at2"/>
<organism evidence="3 4">
    <name type="scientific">Chlamydia poikilotherma</name>
    <dbReference type="NCBI Taxonomy" id="1967783"/>
    <lineage>
        <taxon>Bacteria</taxon>
        <taxon>Pseudomonadati</taxon>
        <taxon>Chlamydiota</taxon>
        <taxon>Chlamydiia</taxon>
        <taxon>Chlamydiales</taxon>
        <taxon>Chlamydiaceae</taxon>
        <taxon>Chlamydia/Chlamydophila group</taxon>
        <taxon>Chlamydia</taxon>
    </lineage>
</organism>
<keyword evidence="1" id="KW-1133">Transmembrane helix</keyword>
<dbReference type="AlphaFoldDB" id="A0A3B0QGX4"/>
<dbReference type="RefSeq" id="WP_117274393.1">
    <property type="nucleotide sequence ID" value="NZ_LS992154.1"/>
</dbReference>
<keyword evidence="1" id="KW-0472">Membrane</keyword>
<reference evidence="4" key="1">
    <citation type="submission" date="2017-11" db="EMBL/GenBank/DDBJ databases">
        <authorList>
            <person name="Seth-Smith MB H."/>
        </authorList>
    </citation>
    <scope>NUCLEOTIDE SEQUENCE [LARGE SCALE GENOMIC DNA]</scope>
</reference>
<feature type="transmembrane region" description="Helical" evidence="1">
    <location>
        <begin position="9"/>
        <end position="28"/>
    </location>
</feature>
<gene>
    <name evidence="3" type="ORF">C834K_0644</name>
</gene>
<sequence length="267" mass="29721">MSKEDRKSIFFGLFLCVGILGLFSVMLFTPKSRGDGKQEIHVAFTHLSGVSKGMNVCLAGKIIGSVAFVQNIMDRGISGKSGELYCYELVLKIDSGVSLYKDDTFAMYSPKIIGESIINIIPGKIRGESNRLYAQDLVCGHNIDPIEKLIQFVDKADKALGKLEAETVNLYSKISALLDEEKDSSLVKQARLATESICKSANRLADCLDSTRIGRIDELMEDCKDITATVKDYGLLYQYNSQWKKQQRAKDKKKQSLEQQGIALENR</sequence>
<evidence type="ECO:0000313" key="3">
    <source>
        <dbReference type="EMBL" id="SYX09094.1"/>
    </source>
</evidence>
<dbReference type="Proteomes" id="UP000258476">
    <property type="component" value="Chromosome"/>
</dbReference>
<dbReference type="EMBL" id="LS992154">
    <property type="protein sequence ID" value="SYX09094.1"/>
    <property type="molecule type" value="Genomic_DNA"/>
</dbReference>
<evidence type="ECO:0000256" key="1">
    <source>
        <dbReference type="SAM" id="Phobius"/>
    </source>
</evidence>
<keyword evidence="4" id="KW-1185">Reference proteome</keyword>